<dbReference type="Proteomes" id="UP000790377">
    <property type="component" value="Unassembled WGS sequence"/>
</dbReference>
<sequence>MRFFSMISSHSTLWFLACFCGSYLWWSYHQFACVAWFIEDVHKRIAAVASIVILCAIIRAIGPQIEYIWRCFIRPIGQADRKTRLEKVLTFSRHSDIFSQNNGVVLSGSSRCL</sequence>
<evidence type="ECO:0000313" key="2">
    <source>
        <dbReference type="Proteomes" id="UP000790377"/>
    </source>
</evidence>
<proteinExistence type="predicted"/>
<evidence type="ECO:0000313" key="1">
    <source>
        <dbReference type="EMBL" id="KAH7911032.1"/>
    </source>
</evidence>
<protein>
    <submittedName>
        <fullName evidence="1">Uncharacterized protein</fullName>
    </submittedName>
</protein>
<dbReference type="EMBL" id="MU267692">
    <property type="protein sequence ID" value="KAH7911032.1"/>
    <property type="molecule type" value="Genomic_DNA"/>
</dbReference>
<name>A0ACB8AD30_9AGAM</name>
<accession>A0ACB8AD30</accession>
<keyword evidence="2" id="KW-1185">Reference proteome</keyword>
<gene>
    <name evidence="1" type="ORF">BJ138DRAFT_1151641</name>
</gene>
<organism evidence="1 2">
    <name type="scientific">Hygrophoropsis aurantiaca</name>
    <dbReference type="NCBI Taxonomy" id="72124"/>
    <lineage>
        <taxon>Eukaryota</taxon>
        <taxon>Fungi</taxon>
        <taxon>Dikarya</taxon>
        <taxon>Basidiomycota</taxon>
        <taxon>Agaricomycotina</taxon>
        <taxon>Agaricomycetes</taxon>
        <taxon>Agaricomycetidae</taxon>
        <taxon>Boletales</taxon>
        <taxon>Coniophorineae</taxon>
        <taxon>Hygrophoropsidaceae</taxon>
        <taxon>Hygrophoropsis</taxon>
    </lineage>
</organism>
<comment type="caution">
    <text evidence="1">The sequence shown here is derived from an EMBL/GenBank/DDBJ whole genome shotgun (WGS) entry which is preliminary data.</text>
</comment>
<reference evidence="1" key="1">
    <citation type="journal article" date="2021" name="New Phytol.">
        <title>Evolutionary innovations through gain and loss of genes in the ectomycorrhizal Boletales.</title>
        <authorList>
            <person name="Wu G."/>
            <person name="Miyauchi S."/>
            <person name="Morin E."/>
            <person name="Kuo A."/>
            <person name="Drula E."/>
            <person name="Varga T."/>
            <person name="Kohler A."/>
            <person name="Feng B."/>
            <person name="Cao Y."/>
            <person name="Lipzen A."/>
            <person name="Daum C."/>
            <person name="Hundley H."/>
            <person name="Pangilinan J."/>
            <person name="Johnson J."/>
            <person name="Barry K."/>
            <person name="LaButti K."/>
            <person name="Ng V."/>
            <person name="Ahrendt S."/>
            <person name="Min B."/>
            <person name="Choi I.G."/>
            <person name="Park H."/>
            <person name="Plett J.M."/>
            <person name="Magnuson J."/>
            <person name="Spatafora J.W."/>
            <person name="Nagy L.G."/>
            <person name="Henrissat B."/>
            <person name="Grigoriev I.V."/>
            <person name="Yang Z.L."/>
            <person name="Xu J."/>
            <person name="Martin F.M."/>
        </authorList>
    </citation>
    <scope>NUCLEOTIDE SEQUENCE</scope>
    <source>
        <strain evidence="1">ATCC 28755</strain>
    </source>
</reference>